<evidence type="ECO:0000313" key="2">
    <source>
        <dbReference type="EMBL" id="EGC40889.1"/>
    </source>
</evidence>
<organism evidence="3">
    <name type="scientific">Ajellomyces capsulatus (strain H88)</name>
    <name type="common">Darling's disease fungus</name>
    <name type="synonym">Histoplasma capsulatum</name>
    <dbReference type="NCBI Taxonomy" id="544711"/>
    <lineage>
        <taxon>Eukaryota</taxon>
        <taxon>Fungi</taxon>
        <taxon>Dikarya</taxon>
        <taxon>Ascomycota</taxon>
        <taxon>Pezizomycotina</taxon>
        <taxon>Eurotiomycetes</taxon>
        <taxon>Eurotiomycetidae</taxon>
        <taxon>Onygenales</taxon>
        <taxon>Ajellomycetaceae</taxon>
        <taxon>Histoplasma</taxon>
    </lineage>
</organism>
<dbReference type="HOGENOM" id="CLU_1970144_0_0_1"/>
<dbReference type="InterPro" id="IPR029058">
    <property type="entry name" value="AB_hydrolase_fold"/>
</dbReference>
<dbReference type="STRING" id="544711.F0U8D1"/>
<dbReference type="Proteomes" id="UP000008142">
    <property type="component" value="Unassembled WGS sequence"/>
</dbReference>
<feature type="region of interest" description="Disordered" evidence="1">
    <location>
        <begin position="1"/>
        <end position="23"/>
    </location>
</feature>
<dbReference type="SUPFAM" id="SSF53474">
    <property type="entry name" value="alpha/beta-Hydrolases"/>
    <property type="match status" value="1"/>
</dbReference>
<gene>
    <name evidence="2" type="ORF">HCEG_00251</name>
</gene>
<proteinExistence type="predicted"/>
<protein>
    <submittedName>
        <fullName evidence="2">Phospholipase/carboxylesterase</fullName>
    </submittedName>
</protein>
<name>F0U8D1_AJEC8</name>
<evidence type="ECO:0000256" key="1">
    <source>
        <dbReference type="SAM" id="MobiDB-lite"/>
    </source>
</evidence>
<reference evidence="3" key="1">
    <citation type="submission" date="2008-07" db="EMBL/GenBank/DDBJ databases">
        <title>Annotation of Ajellomyces capsulatus strain H88.</title>
        <authorList>
            <person name="Champion M."/>
            <person name="Cuomo C."/>
            <person name="Ma L.-J."/>
            <person name="Henn M.R."/>
            <person name="Sil A."/>
            <person name="Goldman B."/>
            <person name="Young S.K."/>
            <person name="Kodira C.D."/>
            <person name="Zeng Q."/>
            <person name="Koehrsen M."/>
            <person name="Alvarado L."/>
            <person name="Berlin A."/>
            <person name="Borenstein D."/>
            <person name="Chen Z."/>
            <person name="Engels R."/>
            <person name="Freedman E."/>
            <person name="Gellesch M."/>
            <person name="Goldberg J."/>
            <person name="Griggs A."/>
            <person name="Gujja S."/>
            <person name="Heiman D."/>
            <person name="Hepburn T."/>
            <person name="Howarth C."/>
            <person name="Jen D."/>
            <person name="Larson L."/>
            <person name="Lewis B."/>
            <person name="Mehta T."/>
            <person name="Park D."/>
            <person name="Pearson M."/>
            <person name="Roberts A."/>
            <person name="Saif S."/>
            <person name="Shea T."/>
            <person name="Shenoy N."/>
            <person name="Sisk P."/>
            <person name="Stolte C."/>
            <person name="Sykes S."/>
            <person name="Walk T."/>
            <person name="White J."/>
            <person name="Yandava C."/>
            <person name="Klein B."/>
            <person name="McEwen J.G."/>
            <person name="Puccia R."/>
            <person name="Goldman G.H."/>
            <person name="Felipe M.S."/>
            <person name="Nino-Vega G."/>
            <person name="San-Blas G."/>
            <person name="Taylor J."/>
            <person name="Mendoza L."/>
            <person name="Galagan J."/>
            <person name="Nusbaum C."/>
            <person name="Birren B."/>
        </authorList>
    </citation>
    <scope>NUCLEOTIDE SEQUENCE [LARGE SCALE GENOMIC DNA]</scope>
    <source>
        <strain evidence="3">H88</strain>
    </source>
</reference>
<evidence type="ECO:0000313" key="3">
    <source>
        <dbReference type="Proteomes" id="UP000008142"/>
    </source>
</evidence>
<dbReference type="EMBL" id="DS990636">
    <property type="protein sequence ID" value="EGC40889.1"/>
    <property type="molecule type" value="Genomic_DNA"/>
</dbReference>
<dbReference type="OrthoDB" id="4197538at2759"/>
<dbReference type="OMA" id="WCKVPDE"/>
<feature type="compositionally biased region" description="Basic and acidic residues" evidence="1">
    <location>
        <begin position="1"/>
        <end position="10"/>
    </location>
</feature>
<dbReference type="AlphaFoldDB" id="F0U8D1"/>
<dbReference type="Gene3D" id="3.40.50.1820">
    <property type="entry name" value="alpha/beta hydrolase"/>
    <property type="match status" value="1"/>
</dbReference>
<sequence length="120" mass="13332">MEGCNRREVGGADDGSDNDDSISAELQAINHIRDILDPSMLPALATHNFQSPVFLGYGSADEKVSVNLGQSMVDFLQKRLDMDVTWKAYGGFGHWCKVPDEIHDIVQFFEGEGWCAVLKR</sequence>
<accession>F0U8D1</accession>